<evidence type="ECO:0000313" key="1">
    <source>
        <dbReference type="EMBL" id="JAD89273.1"/>
    </source>
</evidence>
<reference evidence="1" key="2">
    <citation type="journal article" date="2015" name="Data Brief">
        <title>Shoot transcriptome of the giant reed, Arundo donax.</title>
        <authorList>
            <person name="Barrero R.A."/>
            <person name="Guerrero F.D."/>
            <person name="Moolhuijzen P."/>
            <person name="Goolsby J.A."/>
            <person name="Tidwell J."/>
            <person name="Bellgard S.E."/>
            <person name="Bellgard M.I."/>
        </authorList>
    </citation>
    <scope>NUCLEOTIDE SEQUENCE</scope>
    <source>
        <tissue evidence="1">Shoot tissue taken approximately 20 cm above the soil surface</tissue>
    </source>
</reference>
<accession>A0A0A9DRE8</accession>
<organism evidence="1">
    <name type="scientific">Arundo donax</name>
    <name type="common">Giant reed</name>
    <name type="synonym">Donax arundinaceus</name>
    <dbReference type="NCBI Taxonomy" id="35708"/>
    <lineage>
        <taxon>Eukaryota</taxon>
        <taxon>Viridiplantae</taxon>
        <taxon>Streptophyta</taxon>
        <taxon>Embryophyta</taxon>
        <taxon>Tracheophyta</taxon>
        <taxon>Spermatophyta</taxon>
        <taxon>Magnoliopsida</taxon>
        <taxon>Liliopsida</taxon>
        <taxon>Poales</taxon>
        <taxon>Poaceae</taxon>
        <taxon>PACMAD clade</taxon>
        <taxon>Arundinoideae</taxon>
        <taxon>Arundineae</taxon>
        <taxon>Arundo</taxon>
    </lineage>
</organism>
<protein>
    <submittedName>
        <fullName evidence="1">Uncharacterized protein</fullName>
    </submittedName>
</protein>
<dbReference type="EMBL" id="GBRH01208622">
    <property type="protein sequence ID" value="JAD89273.1"/>
    <property type="molecule type" value="Transcribed_RNA"/>
</dbReference>
<sequence>MRDCFNRWQLANSAIASPSTQMMWSCSSARRQPRWMSPMAS</sequence>
<dbReference type="AlphaFoldDB" id="A0A0A9DRE8"/>
<name>A0A0A9DRE8_ARUDO</name>
<proteinExistence type="predicted"/>
<reference evidence="1" key="1">
    <citation type="submission" date="2014-09" db="EMBL/GenBank/DDBJ databases">
        <authorList>
            <person name="Magalhaes I.L.F."/>
            <person name="Oliveira U."/>
            <person name="Santos F.R."/>
            <person name="Vidigal T.H.D.A."/>
            <person name="Brescovit A.D."/>
            <person name="Santos A.J."/>
        </authorList>
    </citation>
    <scope>NUCLEOTIDE SEQUENCE</scope>
    <source>
        <tissue evidence="1">Shoot tissue taken approximately 20 cm above the soil surface</tissue>
    </source>
</reference>